<accession>A0A935C3M2</accession>
<dbReference type="GO" id="GO:0008289">
    <property type="term" value="F:lipid binding"/>
    <property type="evidence" value="ECO:0007669"/>
    <property type="project" value="UniProtKB-KW"/>
</dbReference>
<dbReference type="RefSeq" id="WP_201427882.1">
    <property type="nucleotide sequence ID" value="NZ_JAEQMG010000113.1"/>
</dbReference>
<dbReference type="Gene3D" id="3.30.1180.10">
    <property type="match status" value="1"/>
</dbReference>
<dbReference type="PANTHER" id="PTHR33434:SF2">
    <property type="entry name" value="FATTY ACID-BINDING PROTEIN TM_1468"/>
    <property type="match status" value="1"/>
</dbReference>
<reference evidence="2" key="1">
    <citation type="submission" date="2021-01" db="EMBL/GenBank/DDBJ databases">
        <title>Genome public.</title>
        <authorList>
            <person name="Liu C."/>
            <person name="Sun Q."/>
        </authorList>
    </citation>
    <scope>NUCLEOTIDE SEQUENCE</scope>
    <source>
        <strain evidence="2">M6</strain>
    </source>
</reference>
<dbReference type="PROSITE" id="PS51482">
    <property type="entry name" value="DEGV"/>
    <property type="match status" value="1"/>
</dbReference>
<dbReference type="NCBIfam" id="TIGR00762">
    <property type="entry name" value="DegV"/>
    <property type="match status" value="1"/>
</dbReference>
<dbReference type="Gene3D" id="3.40.50.10170">
    <property type="match status" value="1"/>
</dbReference>
<gene>
    <name evidence="2" type="ORF">JKK62_10630</name>
</gene>
<protein>
    <submittedName>
        <fullName evidence="2">DegV family protein</fullName>
    </submittedName>
</protein>
<dbReference type="InterPro" id="IPR050270">
    <property type="entry name" value="DegV_domain_contain"/>
</dbReference>
<dbReference type="EMBL" id="JAEQMG010000113">
    <property type="protein sequence ID" value="MBK6089087.1"/>
    <property type="molecule type" value="Genomic_DNA"/>
</dbReference>
<keyword evidence="1" id="KW-0446">Lipid-binding</keyword>
<dbReference type="PANTHER" id="PTHR33434">
    <property type="entry name" value="DEGV DOMAIN-CONTAINING PROTEIN DR_1986-RELATED"/>
    <property type="match status" value="1"/>
</dbReference>
<sequence length="295" mass="32415">MRKIKIVTDSCSDLKKSIREKYDIDYLQMFTVRDAKETPASLDWEYYSPKDLYDTIRDGNRVTTTQVPAVNFENGFKKFLDEGFDIVYIACSSKLSGSVNTGRKVAEEMLKDYPDATIRCVDSLNACGGEGLVAVKGALLRDEGLSADEIADRLDELKNNVNQFVTVHSLNALKAAGRVKASSAFFGNLLGVKPILVSDKNGDNIAIKKVKGRLNSLEEIVNLTVDGIIPGDNEFIYVVHADCEDEAKEVEKLLNEKLPDVKVEIGYIGPIIGASIGADAIGIFSWGKSCERFTV</sequence>
<comment type="caution">
    <text evidence="2">The sequence shown here is derived from an EMBL/GenBank/DDBJ whole genome shotgun (WGS) entry which is preliminary data.</text>
</comment>
<keyword evidence="3" id="KW-1185">Reference proteome</keyword>
<dbReference type="Pfam" id="PF02645">
    <property type="entry name" value="DegV"/>
    <property type="match status" value="1"/>
</dbReference>
<organism evidence="2 3">
    <name type="scientific">Ruminococcus difficilis</name>
    <dbReference type="NCBI Taxonomy" id="2763069"/>
    <lineage>
        <taxon>Bacteria</taxon>
        <taxon>Bacillati</taxon>
        <taxon>Bacillota</taxon>
        <taxon>Clostridia</taxon>
        <taxon>Eubacteriales</taxon>
        <taxon>Oscillospiraceae</taxon>
        <taxon>Ruminococcus</taxon>
    </lineage>
</organism>
<proteinExistence type="predicted"/>
<evidence type="ECO:0000256" key="1">
    <source>
        <dbReference type="ARBA" id="ARBA00023121"/>
    </source>
</evidence>
<dbReference type="Proteomes" id="UP000633365">
    <property type="component" value="Unassembled WGS sequence"/>
</dbReference>
<dbReference type="InterPro" id="IPR043168">
    <property type="entry name" value="DegV_C"/>
</dbReference>
<dbReference type="InterPro" id="IPR003797">
    <property type="entry name" value="DegV"/>
</dbReference>
<evidence type="ECO:0000313" key="2">
    <source>
        <dbReference type="EMBL" id="MBK6089087.1"/>
    </source>
</evidence>
<evidence type="ECO:0000313" key="3">
    <source>
        <dbReference type="Proteomes" id="UP000633365"/>
    </source>
</evidence>
<name>A0A935C3M2_9FIRM</name>
<dbReference type="AlphaFoldDB" id="A0A935C3M2"/>
<dbReference type="SUPFAM" id="SSF82549">
    <property type="entry name" value="DAK1/DegV-like"/>
    <property type="match status" value="1"/>
</dbReference>